<dbReference type="PROSITE" id="PS50893">
    <property type="entry name" value="ABC_TRANSPORTER_2"/>
    <property type="match status" value="1"/>
</dbReference>
<dbReference type="SUPFAM" id="SSF52540">
    <property type="entry name" value="P-loop containing nucleoside triphosphate hydrolases"/>
    <property type="match status" value="1"/>
</dbReference>
<name>A0A7G9W763_ALKCA</name>
<evidence type="ECO:0000313" key="7">
    <source>
        <dbReference type="Proteomes" id="UP000516160"/>
    </source>
</evidence>
<organism evidence="6 7">
    <name type="scientific">Alkalicella caledoniensis</name>
    <dbReference type="NCBI Taxonomy" id="2731377"/>
    <lineage>
        <taxon>Bacteria</taxon>
        <taxon>Bacillati</taxon>
        <taxon>Bacillota</taxon>
        <taxon>Clostridia</taxon>
        <taxon>Eubacteriales</taxon>
        <taxon>Proteinivoracaceae</taxon>
        <taxon>Alkalicella</taxon>
    </lineage>
</organism>
<proteinExistence type="inferred from homology"/>
<accession>A0A7G9W763</accession>
<evidence type="ECO:0000259" key="5">
    <source>
        <dbReference type="PROSITE" id="PS50893"/>
    </source>
</evidence>
<dbReference type="SMART" id="SM00382">
    <property type="entry name" value="AAA"/>
    <property type="match status" value="1"/>
</dbReference>
<evidence type="ECO:0000256" key="4">
    <source>
        <dbReference type="ARBA" id="ARBA00049985"/>
    </source>
</evidence>
<evidence type="ECO:0000256" key="3">
    <source>
        <dbReference type="ARBA" id="ARBA00022840"/>
    </source>
</evidence>
<comment type="subcellular location">
    <subcellularLocation>
        <location evidence="1">Cell membrane</location>
        <topology evidence="1">Peripheral membrane protein</topology>
        <orientation evidence="1">Cytoplasmic side</orientation>
    </subcellularLocation>
</comment>
<dbReference type="EMBL" id="CP058559">
    <property type="protein sequence ID" value="QNO14525.1"/>
    <property type="molecule type" value="Genomic_DNA"/>
</dbReference>
<feature type="domain" description="ABC transporter" evidence="5">
    <location>
        <begin position="4"/>
        <end position="234"/>
    </location>
</feature>
<gene>
    <name evidence="6" type="ORF">HYG86_06900</name>
</gene>
<sequence>MSFVLVNDIQKSYNRKPAVSGVSFSIKPGETFGLLGPNGAGKTTTISMLATLLKPDSGDILVGDNSVVTNPKGVKKLLGYVPQDIALYTSLSAEENLKFWGRMYGLKGDKLQERTKKVLELVGLTERAKDKVDSYSGGMKRRINIAVGLLHEPKLLLMDEPTVGVDPQSRNKILETVKDLSKQGMTIIYTSHYMEEVEFLCDKVAIMDSGRIKGMGTVQELKELVGNKDLIKMDVSKEVTENEKNSLYELFNSSLEVKEQEISILVENGAKEMTNILGKISNLGLEITSVDIQKPNLEKVFLHLTGKSLRD</sequence>
<dbReference type="KEGG" id="acae:HYG86_06900"/>
<dbReference type="InterPro" id="IPR005894">
    <property type="entry name" value="DrrA"/>
</dbReference>
<dbReference type="GO" id="GO:0043215">
    <property type="term" value="P:daunorubicin transport"/>
    <property type="evidence" value="ECO:0007669"/>
    <property type="project" value="InterPro"/>
</dbReference>
<reference evidence="6 7" key="1">
    <citation type="submission" date="2020-07" db="EMBL/GenBank/DDBJ databases">
        <title>Alkalicella. sp. LB2 genome.</title>
        <authorList>
            <person name="Postec A."/>
            <person name="Quemeneur M."/>
        </authorList>
    </citation>
    <scope>NUCLEOTIDE SEQUENCE [LARGE SCALE GENOMIC DNA]</scope>
    <source>
        <strain evidence="6 7">LB2</strain>
    </source>
</reference>
<dbReference type="PANTHER" id="PTHR43582:SF2">
    <property type="entry name" value="LINEARMYCIN RESISTANCE ATP-BINDING PROTEIN LNRL"/>
    <property type="match status" value="1"/>
</dbReference>
<dbReference type="InterPro" id="IPR003439">
    <property type="entry name" value="ABC_transporter-like_ATP-bd"/>
</dbReference>
<dbReference type="PANTHER" id="PTHR43582">
    <property type="entry name" value="LINEARMYCIN RESISTANCE ATP-BINDING PROTEIN LNRL"/>
    <property type="match status" value="1"/>
</dbReference>
<dbReference type="GO" id="GO:0005886">
    <property type="term" value="C:plasma membrane"/>
    <property type="evidence" value="ECO:0007669"/>
    <property type="project" value="UniProtKB-SubCell"/>
</dbReference>
<evidence type="ECO:0000256" key="2">
    <source>
        <dbReference type="ARBA" id="ARBA00022741"/>
    </source>
</evidence>
<dbReference type="GO" id="GO:1900753">
    <property type="term" value="P:doxorubicin transport"/>
    <property type="evidence" value="ECO:0007669"/>
    <property type="project" value="InterPro"/>
</dbReference>
<dbReference type="RefSeq" id="WP_213168291.1">
    <property type="nucleotide sequence ID" value="NZ_CP058559.1"/>
</dbReference>
<keyword evidence="7" id="KW-1185">Reference proteome</keyword>
<dbReference type="GO" id="GO:0016887">
    <property type="term" value="F:ATP hydrolysis activity"/>
    <property type="evidence" value="ECO:0007669"/>
    <property type="project" value="InterPro"/>
</dbReference>
<protein>
    <submittedName>
        <fullName evidence="6">ABC transporter ATP-binding protein</fullName>
    </submittedName>
</protein>
<dbReference type="InterPro" id="IPR017871">
    <property type="entry name" value="ABC_transporter-like_CS"/>
</dbReference>
<dbReference type="AlphaFoldDB" id="A0A7G9W763"/>
<comment type="similarity">
    <text evidence="4">Belongs to the ABC transporter superfamily. Drug exporter-1 (DrugE1) (TC 3.A.1.105) family.</text>
</comment>
<dbReference type="InterPro" id="IPR027417">
    <property type="entry name" value="P-loop_NTPase"/>
</dbReference>
<dbReference type="Gene3D" id="3.40.50.300">
    <property type="entry name" value="P-loop containing nucleotide triphosphate hydrolases"/>
    <property type="match status" value="1"/>
</dbReference>
<keyword evidence="3 6" id="KW-0067">ATP-binding</keyword>
<dbReference type="NCBIfam" id="TIGR01188">
    <property type="entry name" value="drrA"/>
    <property type="match status" value="1"/>
</dbReference>
<dbReference type="GO" id="GO:0005524">
    <property type="term" value="F:ATP binding"/>
    <property type="evidence" value="ECO:0007669"/>
    <property type="project" value="UniProtKB-KW"/>
</dbReference>
<dbReference type="Proteomes" id="UP000516160">
    <property type="component" value="Chromosome"/>
</dbReference>
<dbReference type="PROSITE" id="PS00211">
    <property type="entry name" value="ABC_TRANSPORTER_1"/>
    <property type="match status" value="1"/>
</dbReference>
<dbReference type="InterPro" id="IPR003593">
    <property type="entry name" value="AAA+_ATPase"/>
</dbReference>
<keyword evidence="2" id="KW-0547">Nucleotide-binding</keyword>
<evidence type="ECO:0000313" key="6">
    <source>
        <dbReference type="EMBL" id="QNO14525.1"/>
    </source>
</evidence>
<evidence type="ECO:0000256" key="1">
    <source>
        <dbReference type="ARBA" id="ARBA00004413"/>
    </source>
</evidence>
<dbReference type="Pfam" id="PF00005">
    <property type="entry name" value="ABC_tran"/>
    <property type="match status" value="1"/>
</dbReference>